<dbReference type="EMBL" id="JAPUUL010000027">
    <property type="protein sequence ID" value="KAJ8133265.1"/>
    <property type="molecule type" value="Genomic_DNA"/>
</dbReference>
<evidence type="ECO:0000313" key="1">
    <source>
        <dbReference type="EMBL" id="KAJ8133265.1"/>
    </source>
</evidence>
<dbReference type="Proteomes" id="UP001153332">
    <property type="component" value="Unassembled WGS sequence"/>
</dbReference>
<proteinExistence type="predicted"/>
<accession>A0ACC2K0E3</accession>
<keyword evidence="2" id="KW-1185">Reference proteome</keyword>
<gene>
    <name evidence="1" type="ORF">O1611_g353</name>
</gene>
<organism evidence="1 2">
    <name type="scientific">Lasiodiplodia mahajangana</name>
    <dbReference type="NCBI Taxonomy" id="1108764"/>
    <lineage>
        <taxon>Eukaryota</taxon>
        <taxon>Fungi</taxon>
        <taxon>Dikarya</taxon>
        <taxon>Ascomycota</taxon>
        <taxon>Pezizomycotina</taxon>
        <taxon>Dothideomycetes</taxon>
        <taxon>Dothideomycetes incertae sedis</taxon>
        <taxon>Botryosphaeriales</taxon>
        <taxon>Botryosphaeriaceae</taxon>
        <taxon>Lasiodiplodia</taxon>
    </lineage>
</organism>
<comment type="caution">
    <text evidence="1">The sequence shown here is derived from an EMBL/GenBank/DDBJ whole genome shotgun (WGS) entry which is preliminary data.</text>
</comment>
<protein>
    <submittedName>
        <fullName evidence="1">Uncharacterized protein</fullName>
    </submittedName>
</protein>
<name>A0ACC2K0E3_9PEZI</name>
<sequence>MTASKDNQAKEKKTGEKRVRKNPNPNQKRGQPTAAARLISSPYIKFGWHKPLGGEVKDAIQRVSSMADSMYMLQIERERPIEALSIRNGLFWEQRQLVNDEMISTPAVDHIDLFPEDDALFHETIRKIGKQFMDDKTFAFHYLFSKMRMREFLILPIEINGYWATVIAQMRAKSGDTLEMGLVEDLDREVTSLAIIDPAPKGREYRRTLITTRLTSILREGCIELSDTSTANRAVAVLDVEDDQEWKTGLVAYAISREFLRRLKTLQWRRSNGVSTNEEDLLWAPFEEDYNFDAYRQSLMAACAYQCIEMSGYQVRLALEVPSEDSNYKPGSLSHIKSGSFFKQDEKWEVFQSPTHTFIAQLGVKPRRNPPPSPGFNLPMMSPDLIPSSPSFSPTSPGNDEPMSPNNAADGPETSLMDVDLSVTSLPDTDMSEQNAPVAPMAQTNLSPIPGLSLVNSPEAMHASLPTAPVQQQEYAEPTLKRPLAEDDDYDDEDEDMDEVQQSPKRIKIEEET</sequence>
<reference evidence="1" key="1">
    <citation type="submission" date="2022-12" db="EMBL/GenBank/DDBJ databases">
        <title>Genome Sequence of Lasiodiplodia mahajangana.</title>
        <authorList>
            <person name="Buettner E."/>
        </authorList>
    </citation>
    <scope>NUCLEOTIDE SEQUENCE</scope>
    <source>
        <strain evidence="1">VT137</strain>
    </source>
</reference>
<evidence type="ECO:0000313" key="2">
    <source>
        <dbReference type="Proteomes" id="UP001153332"/>
    </source>
</evidence>